<dbReference type="Pfam" id="PF08241">
    <property type="entry name" value="Methyltransf_11"/>
    <property type="match status" value="1"/>
</dbReference>
<evidence type="ECO:0000259" key="2">
    <source>
        <dbReference type="Pfam" id="PF08241"/>
    </source>
</evidence>
<name>A0A1M6N9K1_9BRAD</name>
<dbReference type="OrthoDB" id="9770485at2"/>
<evidence type="ECO:0000313" key="4">
    <source>
        <dbReference type="Proteomes" id="UP000189935"/>
    </source>
</evidence>
<gene>
    <name evidence="3" type="ORF">SAMN05444159_1912</name>
</gene>
<dbReference type="Gene3D" id="3.40.50.150">
    <property type="entry name" value="Vaccinia Virus protein VP39"/>
    <property type="match status" value="1"/>
</dbReference>
<evidence type="ECO:0000313" key="3">
    <source>
        <dbReference type="EMBL" id="SHJ92379.1"/>
    </source>
</evidence>
<evidence type="ECO:0000256" key="1">
    <source>
        <dbReference type="ARBA" id="ARBA00022679"/>
    </source>
</evidence>
<sequence>MNESVDTSNLDPAALAKHLGHPEGEIGKAVTANLNKSNAGAYSASLRKLGMNAGDRVIEIGFGNGREIPSILSRSTDVTYFGLDISDTMVVDATEFNADDVLKGRVTLAQGTSAAIPADANTFDKALALNTIYFWPNPVADLQELRRVLRSDGRFVIGALAPWSAVGRAVFQHGFRFYEQSEIRNLLASAGFSKVSIDTINETVVGPMGQPWNRDYFIVVAE</sequence>
<dbReference type="CDD" id="cd02440">
    <property type="entry name" value="AdoMet_MTases"/>
    <property type="match status" value="1"/>
</dbReference>
<proteinExistence type="predicted"/>
<dbReference type="AlphaFoldDB" id="A0A1M6N9K1"/>
<dbReference type="RefSeq" id="WP_079537938.1">
    <property type="nucleotide sequence ID" value="NZ_LT670844.1"/>
</dbReference>
<dbReference type="InterPro" id="IPR029063">
    <property type="entry name" value="SAM-dependent_MTases_sf"/>
</dbReference>
<reference evidence="3 4" key="1">
    <citation type="submission" date="2016-11" db="EMBL/GenBank/DDBJ databases">
        <authorList>
            <person name="Jaros S."/>
            <person name="Januszkiewicz K."/>
            <person name="Wedrychowicz H."/>
        </authorList>
    </citation>
    <scope>NUCLEOTIDE SEQUENCE [LARGE SCALE GENOMIC DNA]</scope>
    <source>
        <strain evidence="3 4">GAS499</strain>
    </source>
</reference>
<protein>
    <submittedName>
        <fullName evidence="3">Ubiquinone/menaquinone biosynthesis C-methylase UbiE</fullName>
    </submittedName>
</protein>
<organism evidence="3 4">
    <name type="scientific">Bradyrhizobium lablabi</name>
    <dbReference type="NCBI Taxonomy" id="722472"/>
    <lineage>
        <taxon>Bacteria</taxon>
        <taxon>Pseudomonadati</taxon>
        <taxon>Pseudomonadota</taxon>
        <taxon>Alphaproteobacteria</taxon>
        <taxon>Hyphomicrobiales</taxon>
        <taxon>Nitrobacteraceae</taxon>
        <taxon>Bradyrhizobium</taxon>
    </lineage>
</organism>
<accession>A0A1M6N9K1</accession>
<dbReference type="Proteomes" id="UP000189935">
    <property type="component" value="Chromosome I"/>
</dbReference>
<dbReference type="GO" id="GO:0032259">
    <property type="term" value="P:methylation"/>
    <property type="evidence" value="ECO:0007669"/>
    <property type="project" value="UniProtKB-KW"/>
</dbReference>
<dbReference type="EMBL" id="LT670844">
    <property type="protein sequence ID" value="SHJ92379.1"/>
    <property type="molecule type" value="Genomic_DNA"/>
</dbReference>
<keyword evidence="3" id="KW-0830">Ubiquinone</keyword>
<dbReference type="PANTHER" id="PTHR44068:SF11">
    <property type="entry name" value="GERANYL DIPHOSPHATE 2-C-METHYLTRANSFERASE"/>
    <property type="match status" value="1"/>
</dbReference>
<keyword evidence="3" id="KW-0489">Methyltransferase</keyword>
<dbReference type="SUPFAM" id="SSF53335">
    <property type="entry name" value="S-adenosyl-L-methionine-dependent methyltransferases"/>
    <property type="match status" value="1"/>
</dbReference>
<dbReference type="PANTHER" id="PTHR44068">
    <property type="entry name" value="ZGC:194242"/>
    <property type="match status" value="1"/>
</dbReference>
<keyword evidence="1" id="KW-0808">Transferase</keyword>
<feature type="domain" description="Methyltransferase type 11" evidence="2">
    <location>
        <begin position="59"/>
        <end position="157"/>
    </location>
</feature>
<dbReference type="GO" id="GO:0008757">
    <property type="term" value="F:S-adenosylmethionine-dependent methyltransferase activity"/>
    <property type="evidence" value="ECO:0007669"/>
    <property type="project" value="InterPro"/>
</dbReference>
<dbReference type="InterPro" id="IPR050447">
    <property type="entry name" value="Erg6_SMT_methyltransf"/>
</dbReference>
<dbReference type="InterPro" id="IPR013216">
    <property type="entry name" value="Methyltransf_11"/>
</dbReference>